<comment type="caution">
    <text evidence="6">The sequence shown here is derived from an EMBL/GenBank/DDBJ whole genome shotgun (WGS) entry which is preliminary data.</text>
</comment>
<keyword evidence="1" id="KW-0805">Transcription regulation</keyword>
<dbReference type="InterPro" id="IPR001647">
    <property type="entry name" value="HTH_TetR"/>
</dbReference>
<reference evidence="7" key="1">
    <citation type="journal article" date="2019" name="Int. J. Syst. Evol. Microbiol.">
        <title>The Global Catalogue of Microorganisms (GCM) 10K type strain sequencing project: providing services to taxonomists for standard genome sequencing and annotation.</title>
        <authorList>
            <consortium name="The Broad Institute Genomics Platform"/>
            <consortium name="The Broad Institute Genome Sequencing Center for Infectious Disease"/>
            <person name="Wu L."/>
            <person name="Ma J."/>
        </authorList>
    </citation>
    <scope>NUCLEOTIDE SEQUENCE [LARGE SCALE GENOMIC DNA]</scope>
    <source>
        <strain evidence="7">SYNS20</strain>
    </source>
</reference>
<dbReference type="InterPro" id="IPR050109">
    <property type="entry name" value="HTH-type_TetR-like_transc_reg"/>
</dbReference>
<proteinExistence type="predicted"/>
<gene>
    <name evidence="6" type="ORF">ACFQVC_08865</name>
</gene>
<dbReference type="SUPFAM" id="SSF46689">
    <property type="entry name" value="Homeodomain-like"/>
    <property type="match status" value="1"/>
</dbReference>
<dbReference type="Pfam" id="PF00440">
    <property type="entry name" value="TetR_N"/>
    <property type="match status" value="1"/>
</dbReference>
<dbReference type="PROSITE" id="PS50977">
    <property type="entry name" value="HTH_TETR_2"/>
    <property type="match status" value="1"/>
</dbReference>
<feature type="DNA-binding region" description="H-T-H motif" evidence="4">
    <location>
        <begin position="43"/>
        <end position="62"/>
    </location>
</feature>
<dbReference type="PANTHER" id="PTHR30055:SF234">
    <property type="entry name" value="HTH-TYPE TRANSCRIPTIONAL REGULATOR BETI"/>
    <property type="match status" value="1"/>
</dbReference>
<keyword evidence="7" id="KW-1185">Reference proteome</keyword>
<evidence type="ECO:0000256" key="1">
    <source>
        <dbReference type="ARBA" id="ARBA00023015"/>
    </source>
</evidence>
<evidence type="ECO:0000256" key="2">
    <source>
        <dbReference type="ARBA" id="ARBA00023125"/>
    </source>
</evidence>
<dbReference type="Pfam" id="PF17918">
    <property type="entry name" value="TetR_C_15"/>
    <property type="match status" value="1"/>
</dbReference>
<protein>
    <submittedName>
        <fullName evidence="6">TetR/AcrR family transcriptional regulator</fullName>
    </submittedName>
</protein>
<dbReference type="InterPro" id="IPR041669">
    <property type="entry name" value="TetR_C_15"/>
</dbReference>
<dbReference type="RefSeq" id="WP_381828592.1">
    <property type="nucleotide sequence ID" value="NZ_JBHTCF010000003.1"/>
</dbReference>
<accession>A0ABW2JE51</accession>
<dbReference type="InterPro" id="IPR036271">
    <property type="entry name" value="Tet_transcr_reg_TetR-rel_C_sf"/>
</dbReference>
<dbReference type="EMBL" id="JBHTCF010000003">
    <property type="protein sequence ID" value="MFC7304318.1"/>
    <property type="molecule type" value="Genomic_DNA"/>
</dbReference>
<evidence type="ECO:0000259" key="5">
    <source>
        <dbReference type="PROSITE" id="PS50977"/>
    </source>
</evidence>
<name>A0ABW2JE51_9ACTN</name>
<dbReference type="Gene3D" id="1.10.357.10">
    <property type="entry name" value="Tetracycline Repressor, domain 2"/>
    <property type="match status" value="1"/>
</dbReference>
<sequence length="208" mass="23070">MTSSRPPLHPRKQPKQVRAELTRQRILTAAAHVFADHGYAAGTTNRIAERAGVSIGSLYQYYPNKDAILVELVTAHLSAGISVTERHRAGELPSAVGDIMRLFVRAAIDNHRDHPELLRVLLEQAPRTPRLLEMIREYEEVSVAFVQELIEQHPGIHVGDPRTAARIVVSSIEFLVHGLIAAPDPVDLPSFEDELVTMLTRYLTAGPL</sequence>
<dbReference type="PANTHER" id="PTHR30055">
    <property type="entry name" value="HTH-TYPE TRANSCRIPTIONAL REGULATOR RUTR"/>
    <property type="match status" value="1"/>
</dbReference>
<keyword evidence="3" id="KW-0804">Transcription</keyword>
<feature type="domain" description="HTH tetR-type" evidence="5">
    <location>
        <begin position="20"/>
        <end position="80"/>
    </location>
</feature>
<evidence type="ECO:0000256" key="4">
    <source>
        <dbReference type="PROSITE-ProRule" id="PRU00335"/>
    </source>
</evidence>
<dbReference type="Proteomes" id="UP001596523">
    <property type="component" value="Unassembled WGS sequence"/>
</dbReference>
<keyword evidence="2 4" id="KW-0238">DNA-binding</keyword>
<dbReference type="SUPFAM" id="SSF48498">
    <property type="entry name" value="Tetracyclin repressor-like, C-terminal domain"/>
    <property type="match status" value="1"/>
</dbReference>
<evidence type="ECO:0000256" key="3">
    <source>
        <dbReference type="ARBA" id="ARBA00023163"/>
    </source>
</evidence>
<evidence type="ECO:0000313" key="6">
    <source>
        <dbReference type="EMBL" id="MFC7304318.1"/>
    </source>
</evidence>
<organism evidence="6 7">
    <name type="scientific">Streptomyces monticola</name>
    <dbReference type="NCBI Taxonomy" id="2666263"/>
    <lineage>
        <taxon>Bacteria</taxon>
        <taxon>Bacillati</taxon>
        <taxon>Actinomycetota</taxon>
        <taxon>Actinomycetes</taxon>
        <taxon>Kitasatosporales</taxon>
        <taxon>Streptomycetaceae</taxon>
        <taxon>Streptomyces</taxon>
    </lineage>
</organism>
<evidence type="ECO:0000313" key="7">
    <source>
        <dbReference type="Proteomes" id="UP001596523"/>
    </source>
</evidence>
<dbReference type="InterPro" id="IPR009057">
    <property type="entry name" value="Homeodomain-like_sf"/>
</dbReference>
<dbReference type="PRINTS" id="PR00455">
    <property type="entry name" value="HTHTETR"/>
</dbReference>